<sequence length="111" mass="12707">MHRCAVVCAPKALSAPAVTQALQSLPGWKLSGNSQNVMECNYVFEDFMEAIRYMNAIVPFCEQMQHHPSWSNVYNRLRVELTTHDAGNRLTQKDVDLAKVMCEVYDAMRKR</sequence>
<evidence type="ECO:0000256" key="2">
    <source>
        <dbReference type="ARBA" id="ARBA00006472"/>
    </source>
</evidence>
<evidence type="ECO:0000256" key="1">
    <source>
        <dbReference type="ARBA" id="ARBA00001554"/>
    </source>
</evidence>
<dbReference type="EMBL" id="JAFJZO010000011">
    <property type="protein sequence ID" value="KAG5510082.1"/>
    <property type="molecule type" value="Genomic_DNA"/>
</dbReference>
<dbReference type="HAMAP" id="MF_00434">
    <property type="entry name" value="Pterin_4_alpha"/>
    <property type="match status" value="1"/>
</dbReference>
<gene>
    <name evidence="6" type="ORF">JKF63_06975</name>
</gene>
<dbReference type="KEGG" id="phet:94292999"/>
<accession>A0A836LGJ6</accession>
<dbReference type="InterPro" id="IPR001533">
    <property type="entry name" value="Pterin_deHydtase"/>
</dbReference>
<comment type="caution">
    <text evidence="6">The sequence shown here is derived from an EMBL/GenBank/DDBJ whole genome shotgun (WGS) entry which is preliminary data.</text>
</comment>
<evidence type="ECO:0000256" key="5">
    <source>
        <dbReference type="ARBA" id="ARBA00030497"/>
    </source>
</evidence>
<dbReference type="GO" id="GO:0008124">
    <property type="term" value="F:4-alpha-hydroxytetrahydrobiopterin dehydratase activity"/>
    <property type="evidence" value="ECO:0007669"/>
    <property type="project" value="UniProtKB-EC"/>
</dbReference>
<dbReference type="GeneID" id="94292999"/>
<organism evidence="6 7">
    <name type="scientific">Porcisia hertigi</name>
    <dbReference type="NCBI Taxonomy" id="2761500"/>
    <lineage>
        <taxon>Eukaryota</taxon>
        <taxon>Discoba</taxon>
        <taxon>Euglenozoa</taxon>
        <taxon>Kinetoplastea</taxon>
        <taxon>Metakinetoplastina</taxon>
        <taxon>Trypanosomatida</taxon>
        <taxon>Trypanosomatidae</taxon>
        <taxon>Leishmaniinae</taxon>
        <taxon>Porcisia</taxon>
    </lineage>
</organism>
<dbReference type="SUPFAM" id="SSF55248">
    <property type="entry name" value="PCD-like"/>
    <property type="match status" value="1"/>
</dbReference>
<dbReference type="Proteomes" id="UP000674318">
    <property type="component" value="Unassembled WGS sequence"/>
</dbReference>
<reference evidence="6 7" key="1">
    <citation type="submission" date="2021-02" db="EMBL/GenBank/DDBJ databases">
        <title>Porcisia hertigi Genome sequencing and assembly.</title>
        <authorList>
            <person name="Almutairi H."/>
            <person name="Gatherer D."/>
        </authorList>
    </citation>
    <scope>NUCLEOTIDE SEQUENCE [LARGE SCALE GENOMIC DNA]</scope>
    <source>
        <strain evidence="6 7">C119</strain>
    </source>
</reference>
<evidence type="ECO:0000313" key="6">
    <source>
        <dbReference type="EMBL" id="KAG5510082.1"/>
    </source>
</evidence>
<dbReference type="OrthoDB" id="277398at2759"/>
<dbReference type="InterPro" id="IPR036428">
    <property type="entry name" value="PCD_sf"/>
</dbReference>
<evidence type="ECO:0000256" key="4">
    <source>
        <dbReference type="ARBA" id="ARBA00023239"/>
    </source>
</evidence>
<protein>
    <recommendedName>
        <fullName evidence="3">4a-hydroxytetrahydrobiopterin dehydratase</fullName>
        <ecNumber evidence="3">4.2.1.96</ecNumber>
    </recommendedName>
    <alternativeName>
        <fullName evidence="5">4-alpha-hydroxy-tetrahydropterin dehydratase</fullName>
    </alternativeName>
</protein>
<evidence type="ECO:0000256" key="3">
    <source>
        <dbReference type="ARBA" id="ARBA00013252"/>
    </source>
</evidence>
<comment type="similarity">
    <text evidence="2">Belongs to the pterin-4-alpha-carbinolamine dehydratase family.</text>
</comment>
<dbReference type="RefSeq" id="XP_067758931.1">
    <property type="nucleotide sequence ID" value="XM_067902922.1"/>
</dbReference>
<dbReference type="PANTHER" id="PTHR12599">
    <property type="entry name" value="PTERIN-4-ALPHA-CARBINOLAMINE DEHYDRATASE"/>
    <property type="match status" value="1"/>
</dbReference>
<dbReference type="GO" id="GO:0006729">
    <property type="term" value="P:tetrahydrobiopterin biosynthetic process"/>
    <property type="evidence" value="ECO:0007669"/>
    <property type="project" value="InterPro"/>
</dbReference>
<evidence type="ECO:0000313" key="7">
    <source>
        <dbReference type="Proteomes" id="UP000674318"/>
    </source>
</evidence>
<dbReference type="PANTHER" id="PTHR12599:SF0">
    <property type="entry name" value="PTERIN-4-ALPHA-CARBINOLAMINE DEHYDRATASE"/>
    <property type="match status" value="1"/>
</dbReference>
<dbReference type="Pfam" id="PF01329">
    <property type="entry name" value="Pterin_4a"/>
    <property type="match status" value="1"/>
</dbReference>
<keyword evidence="4" id="KW-0456">Lyase</keyword>
<name>A0A836LGJ6_9TRYP</name>
<dbReference type="Gene3D" id="3.30.1360.20">
    <property type="entry name" value="Transcriptional coactivator/pterin dehydratase"/>
    <property type="match status" value="1"/>
</dbReference>
<keyword evidence="7" id="KW-1185">Reference proteome</keyword>
<dbReference type="AlphaFoldDB" id="A0A836LGJ6"/>
<dbReference type="EC" id="4.2.1.96" evidence="3"/>
<comment type="catalytic activity">
    <reaction evidence="1">
        <text>(4aS,6R)-4a-hydroxy-L-erythro-5,6,7,8-tetrahydrobiopterin = (6R)-L-erythro-6,7-dihydrobiopterin + H2O</text>
        <dbReference type="Rhea" id="RHEA:11920"/>
        <dbReference type="ChEBI" id="CHEBI:15377"/>
        <dbReference type="ChEBI" id="CHEBI:15642"/>
        <dbReference type="ChEBI" id="CHEBI:43120"/>
        <dbReference type="EC" id="4.2.1.96"/>
    </reaction>
</comment>
<proteinExistence type="inferred from homology"/>